<dbReference type="GeneID" id="61187123"/>
<keyword evidence="1 3" id="KW-0378">Hydrolase</keyword>
<evidence type="ECO:0000313" key="3">
    <source>
        <dbReference type="EMBL" id="QEA33548.1"/>
    </source>
</evidence>
<dbReference type="Proteomes" id="UP000321332">
    <property type="component" value="Chromosome"/>
</dbReference>
<dbReference type="Pfam" id="PF20434">
    <property type="entry name" value="BD-FAE"/>
    <property type="match status" value="1"/>
</dbReference>
<gene>
    <name evidence="3" type="ORF">FGL89_05140</name>
</gene>
<dbReference type="EMBL" id="CP042374">
    <property type="protein sequence ID" value="QEA33548.1"/>
    <property type="molecule type" value="Genomic_DNA"/>
</dbReference>
<dbReference type="PANTHER" id="PTHR48081:SF13">
    <property type="entry name" value="ALPHA_BETA HYDROLASE"/>
    <property type="match status" value="1"/>
</dbReference>
<evidence type="ECO:0000256" key="1">
    <source>
        <dbReference type="ARBA" id="ARBA00022801"/>
    </source>
</evidence>
<sequence length="301" mass="33324">MLFKDKPDTFVPATIPSTARQRYLNIAYAFDEHHTLDIYLPTGETTFPVILDIYGGGLLRGRKSSVKLNPSLRFLADGFAVISLNYRLNTPAKNYFPNQIADIRVALDFLRQHANGYQLDMNNVTLIGESSGAQLAALSAASFSAQVSLGTPQTDNSFPIINSIIGLYGPYQVDQFQEQFLKLNITPKFQETGQANAFEAIMLNNTPPKLAPDLVIQANPATYFTSKMPPLMLIAGTKDSVVPYLQSVSLAEAYYKTTGKHAITHWVSGGGHGPKDYDTDVIYQKKLSFIRRHKKTTPITK</sequence>
<dbReference type="RefSeq" id="WP_014975019.1">
    <property type="nucleotide sequence ID" value="NZ_CP042374.1"/>
</dbReference>
<accession>A0AAE6IJV6</accession>
<organism evidence="3 4">
    <name type="scientific">Leuconostoc carnosum</name>
    <dbReference type="NCBI Taxonomy" id="1252"/>
    <lineage>
        <taxon>Bacteria</taxon>
        <taxon>Bacillati</taxon>
        <taxon>Bacillota</taxon>
        <taxon>Bacilli</taxon>
        <taxon>Lactobacillales</taxon>
        <taxon>Lactobacillaceae</taxon>
        <taxon>Leuconostoc</taxon>
    </lineage>
</organism>
<dbReference type="GO" id="GO:0016787">
    <property type="term" value="F:hydrolase activity"/>
    <property type="evidence" value="ECO:0007669"/>
    <property type="project" value="UniProtKB-KW"/>
</dbReference>
<dbReference type="OMA" id="QGSAWTT"/>
<evidence type="ECO:0000259" key="2">
    <source>
        <dbReference type="Pfam" id="PF20434"/>
    </source>
</evidence>
<dbReference type="SUPFAM" id="SSF53474">
    <property type="entry name" value="alpha/beta-Hydrolases"/>
    <property type="match status" value="1"/>
</dbReference>
<dbReference type="InterPro" id="IPR050300">
    <property type="entry name" value="GDXG_lipolytic_enzyme"/>
</dbReference>
<dbReference type="AlphaFoldDB" id="A0AAE6IJV6"/>
<protein>
    <submittedName>
        <fullName evidence="3">Alpha/beta hydrolase</fullName>
    </submittedName>
</protein>
<dbReference type="InterPro" id="IPR049492">
    <property type="entry name" value="BD-FAE-like_dom"/>
</dbReference>
<dbReference type="PANTHER" id="PTHR48081">
    <property type="entry name" value="AB HYDROLASE SUPERFAMILY PROTEIN C4A8.06C"/>
    <property type="match status" value="1"/>
</dbReference>
<evidence type="ECO:0000313" key="4">
    <source>
        <dbReference type="Proteomes" id="UP000321332"/>
    </source>
</evidence>
<name>A0AAE6IJV6_LEUCA</name>
<feature type="domain" description="BD-FAE-like" evidence="2">
    <location>
        <begin position="36"/>
        <end position="253"/>
    </location>
</feature>
<reference evidence="3 4" key="1">
    <citation type="submission" date="2019-06" db="EMBL/GenBank/DDBJ databases">
        <title>Genome analyses of bacteria isolated from kimchi.</title>
        <authorList>
            <person name="Lee S."/>
            <person name="Ahn S."/>
            <person name="Roh S."/>
        </authorList>
    </citation>
    <scope>NUCLEOTIDE SEQUENCE [LARGE SCALE GENOMIC DNA]</scope>
    <source>
        <strain evidence="3 4">CBA3620</strain>
    </source>
</reference>
<dbReference type="InterPro" id="IPR029058">
    <property type="entry name" value="AB_hydrolase_fold"/>
</dbReference>
<dbReference type="Gene3D" id="3.40.50.1820">
    <property type="entry name" value="alpha/beta hydrolase"/>
    <property type="match status" value="1"/>
</dbReference>
<proteinExistence type="predicted"/>